<dbReference type="InterPro" id="IPR029058">
    <property type="entry name" value="AB_hydrolase_fold"/>
</dbReference>
<dbReference type="Proteomes" id="UP001230188">
    <property type="component" value="Unassembled WGS sequence"/>
</dbReference>
<dbReference type="InterPro" id="IPR050565">
    <property type="entry name" value="LYPA1-2/EST-like"/>
</dbReference>
<evidence type="ECO:0000256" key="1">
    <source>
        <dbReference type="ARBA" id="ARBA00006499"/>
    </source>
</evidence>
<dbReference type="InterPro" id="IPR003140">
    <property type="entry name" value="PLipase/COase/thioEstase"/>
</dbReference>
<feature type="domain" description="Phospholipase/carboxylesterase/thioesterase" evidence="3">
    <location>
        <begin position="74"/>
        <end position="252"/>
    </location>
</feature>
<dbReference type="PANTHER" id="PTHR10655">
    <property type="entry name" value="LYSOPHOSPHOLIPASE-RELATED"/>
    <property type="match status" value="1"/>
</dbReference>
<accession>A0AAD7UP30</accession>
<name>A0AAD7UP30_9STRA</name>
<dbReference type="SUPFAM" id="SSF53474">
    <property type="entry name" value="alpha/beta-Hydrolases"/>
    <property type="match status" value="1"/>
</dbReference>
<proteinExistence type="inferred from homology"/>
<evidence type="ECO:0000256" key="2">
    <source>
        <dbReference type="ARBA" id="ARBA00022801"/>
    </source>
</evidence>
<dbReference type="EMBL" id="JAQMWT010000009">
    <property type="protein sequence ID" value="KAJ8614256.1"/>
    <property type="molecule type" value="Genomic_DNA"/>
</dbReference>
<reference evidence="4" key="1">
    <citation type="submission" date="2023-01" db="EMBL/GenBank/DDBJ databases">
        <title>Metagenome sequencing of chrysophaentin producing Chrysophaeum taylorii.</title>
        <authorList>
            <person name="Davison J."/>
            <person name="Bewley C."/>
        </authorList>
    </citation>
    <scope>NUCLEOTIDE SEQUENCE</scope>
    <source>
        <strain evidence="4">NIES-1699</strain>
    </source>
</reference>
<dbReference type="AlphaFoldDB" id="A0AAD7UP30"/>
<comment type="similarity">
    <text evidence="1">Belongs to the AB hydrolase superfamily. AB hydrolase 2 family.</text>
</comment>
<dbReference type="GO" id="GO:0016787">
    <property type="term" value="F:hydrolase activity"/>
    <property type="evidence" value="ECO:0007669"/>
    <property type="project" value="UniProtKB-KW"/>
</dbReference>
<evidence type="ECO:0000313" key="4">
    <source>
        <dbReference type="EMBL" id="KAJ8614256.1"/>
    </source>
</evidence>
<keyword evidence="5" id="KW-1185">Reference proteome</keyword>
<gene>
    <name evidence="4" type="ORF">CTAYLR_001112</name>
</gene>
<organism evidence="4 5">
    <name type="scientific">Chrysophaeum taylorii</name>
    <dbReference type="NCBI Taxonomy" id="2483200"/>
    <lineage>
        <taxon>Eukaryota</taxon>
        <taxon>Sar</taxon>
        <taxon>Stramenopiles</taxon>
        <taxon>Ochrophyta</taxon>
        <taxon>Pelagophyceae</taxon>
        <taxon>Pelagomonadales</taxon>
        <taxon>Pelagomonadaceae</taxon>
        <taxon>Chrysophaeum</taxon>
    </lineage>
</organism>
<keyword evidence="2" id="KW-0378">Hydrolase</keyword>
<dbReference type="Gene3D" id="3.40.50.1820">
    <property type="entry name" value="alpha/beta hydrolase"/>
    <property type="match status" value="1"/>
</dbReference>
<protein>
    <recommendedName>
        <fullName evidence="3">Phospholipase/carboxylesterase/thioesterase domain-containing protein</fullName>
    </recommendedName>
</protein>
<comment type="caution">
    <text evidence="4">The sequence shown here is derived from an EMBL/GenBank/DDBJ whole genome shotgun (WGS) entry which is preliminary data.</text>
</comment>
<evidence type="ECO:0000313" key="5">
    <source>
        <dbReference type="Proteomes" id="UP001230188"/>
    </source>
</evidence>
<evidence type="ECO:0000259" key="3">
    <source>
        <dbReference type="Pfam" id="PF02230"/>
    </source>
</evidence>
<dbReference type="PANTHER" id="PTHR10655:SF17">
    <property type="entry name" value="LYSOPHOSPHOLIPASE-LIKE PROTEIN 1"/>
    <property type="match status" value="1"/>
</dbReference>
<sequence>MTSIEAMSIKELKALITSAGLSFAGCSEKSELRDRAREAAARLASRQPTKDSRVVASWATQFEYWNGGGENDVDLAVVLLHGIGASPDDLVPLASALAPGLDAKCLFVFPGAPNSSWWPLDPAQWMMQAMAGEASLAKMIRTEFPGLADCRVKGAELLEDVRRRAGPRAKIALGGFSQGAMTSTDIALSVPPGTVDAVCHISGAPIVVDTWSAALETRAPSLKVYLSHGRSDFVLPFAVSGWTKSLFEKAGVDLTYVPHDGGHTPGPLEPLVAFLNRTLDHAR</sequence>
<dbReference type="Pfam" id="PF02230">
    <property type="entry name" value="Abhydrolase_2"/>
    <property type="match status" value="1"/>
</dbReference>